<sequence length="213" mass="24836">MEAKANKSVRFGGDTDLKFSKLSEKLGRSKQELFGQMVDYFYKSQKDPGDLNDELLKKELGQGINRIISFIKTQEKEALIPIMADQREVQRSLSFLIKQFDAFFNFDDQNYIHGFYLDSQGERQQETQNVLTQQKELHKHQQTMAAELQKLLSETRTYQNEVRTHREGKSALKAKFRALLDNYIQQRDALNTLTQGRAVKDLQEHTRSQVDNL</sequence>
<dbReference type="NCBIfam" id="NF041200">
    <property type="entry name" value="mob_BfmA_Nterm"/>
    <property type="match status" value="1"/>
</dbReference>
<proteinExistence type="predicted"/>
<dbReference type="EMBL" id="SBLB01000021">
    <property type="protein sequence ID" value="RYC66223.1"/>
    <property type="molecule type" value="Genomic_DNA"/>
</dbReference>
<dbReference type="InterPro" id="IPR048012">
    <property type="entry name" value="BfmA-like_N"/>
</dbReference>
<dbReference type="RefSeq" id="WP_129607077.1">
    <property type="nucleotide sequence ID" value="NZ_SBLB01000021.1"/>
</dbReference>
<gene>
    <name evidence="1" type="ORF">EQG79_30775</name>
</gene>
<organism evidence="1 2">
    <name type="scientific">Spirosoma sordidisoli</name>
    <dbReference type="NCBI Taxonomy" id="2502893"/>
    <lineage>
        <taxon>Bacteria</taxon>
        <taxon>Pseudomonadati</taxon>
        <taxon>Bacteroidota</taxon>
        <taxon>Cytophagia</taxon>
        <taxon>Cytophagales</taxon>
        <taxon>Cytophagaceae</taxon>
        <taxon>Spirosoma</taxon>
    </lineage>
</organism>
<evidence type="ECO:0000313" key="1">
    <source>
        <dbReference type="EMBL" id="RYC66223.1"/>
    </source>
</evidence>
<keyword evidence="2" id="KW-1185">Reference proteome</keyword>
<evidence type="ECO:0000313" key="2">
    <source>
        <dbReference type="Proteomes" id="UP000290407"/>
    </source>
</evidence>
<name>A0A4Q2UB36_9BACT</name>
<protein>
    <submittedName>
        <fullName evidence="1">Uncharacterized protein</fullName>
    </submittedName>
</protein>
<reference evidence="1 2" key="1">
    <citation type="submission" date="2019-01" db="EMBL/GenBank/DDBJ databases">
        <title>Spirosoma flava sp. nov., a propanil-degrading bacterium isolated from herbicide-contaminated soil.</title>
        <authorList>
            <person name="Zhang L."/>
            <person name="Jiang J.-D."/>
        </authorList>
    </citation>
    <scope>NUCLEOTIDE SEQUENCE [LARGE SCALE GENOMIC DNA]</scope>
    <source>
        <strain evidence="1 2">TY50</strain>
    </source>
</reference>
<comment type="caution">
    <text evidence="1">The sequence shown here is derived from an EMBL/GenBank/DDBJ whole genome shotgun (WGS) entry which is preliminary data.</text>
</comment>
<accession>A0A4Q2UB36</accession>
<dbReference type="Proteomes" id="UP000290407">
    <property type="component" value="Unassembled WGS sequence"/>
</dbReference>
<dbReference type="AlphaFoldDB" id="A0A4Q2UB36"/>